<sequence length="31" mass="3277">MQPVLPASEFVPNETIEVPKLTNHGIATAGD</sequence>
<protein>
    <submittedName>
        <fullName evidence="1">Uncharacterized protein</fullName>
    </submittedName>
</protein>
<reference evidence="1 2" key="1">
    <citation type="submission" date="2016-10" db="EMBL/GenBank/DDBJ databases">
        <authorList>
            <person name="de Groot N.N."/>
        </authorList>
    </citation>
    <scope>NUCLEOTIDE SEQUENCE [LARGE SCALE GENOMIC DNA]</scope>
    <source>
        <strain evidence="1 2">DSM 23421</strain>
    </source>
</reference>
<proteinExistence type="predicted"/>
<dbReference type="AlphaFoldDB" id="A0A1G6YX60"/>
<evidence type="ECO:0000313" key="1">
    <source>
        <dbReference type="EMBL" id="SDD95094.1"/>
    </source>
</evidence>
<keyword evidence="2" id="KW-1185">Reference proteome</keyword>
<dbReference type="Proteomes" id="UP000199109">
    <property type="component" value="Unassembled WGS sequence"/>
</dbReference>
<organism evidence="1 2">
    <name type="scientific">Pricia antarctica</name>
    <dbReference type="NCBI Taxonomy" id="641691"/>
    <lineage>
        <taxon>Bacteria</taxon>
        <taxon>Pseudomonadati</taxon>
        <taxon>Bacteroidota</taxon>
        <taxon>Flavobacteriia</taxon>
        <taxon>Flavobacteriales</taxon>
        <taxon>Flavobacteriaceae</taxon>
        <taxon>Pricia</taxon>
    </lineage>
</organism>
<gene>
    <name evidence="1" type="ORF">SAMN05421636_102411</name>
</gene>
<name>A0A1G6YX60_9FLAO</name>
<dbReference type="EMBL" id="FNAO01000002">
    <property type="protein sequence ID" value="SDD95094.1"/>
    <property type="molecule type" value="Genomic_DNA"/>
</dbReference>
<accession>A0A1G6YX60</accession>
<evidence type="ECO:0000313" key="2">
    <source>
        <dbReference type="Proteomes" id="UP000199109"/>
    </source>
</evidence>